<evidence type="ECO:0000259" key="11">
    <source>
        <dbReference type="PROSITE" id="PS51981"/>
    </source>
</evidence>
<evidence type="ECO:0000256" key="4">
    <source>
        <dbReference type="ARBA" id="ARBA00022771"/>
    </source>
</evidence>
<dbReference type="GO" id="GO:0002376">
    <property type="term" value="P:immune system process"/>
    <property type="evidence" value="ECO:0007669"/>
    <property type="project" value="UniProtKB-KW"/>
</dbReference>
<keyword evidence="8" id="KW-0175">Coiled coil</keyword>
<dbReference type="GeneID" id="100907939"/>
<dbReference type="Pfam" id="PF13087">
    <property type="entry name" value="AAA_12"/>
    <property type="match status" value="1"/>
</dbReference>
<feature type="compositionally biased region" description="Basic and acidic residues" evidence="9">
    <location>
        <begin position="46"/>
        <end position="64"/>
    </location>
</feature>
<dbReference type="InterPro" id="IPR041677">
    <property type="entry name" value="DNA2/NAM7_AAA_11"/>
</dbReference>
<feature type="compositionally biased region" description="Basic and acidic residues" evidence="9">
    <location>
        <begin position="1"/>
        <end position="14"/>
    </location>
</feature>
<protein>
    <submittedName>
        <fullName evidence="13">NFX1-type zinc finger-containing protein 1</fullName>
    </submittedName>
</protein>
<feature type="domain" description="RING-type" evidence="10">
    <location>
        <begin position="1452"/>
        <end position="1510"/>
    </location>
</feature>
<feature type="region of interest" description="Disordered" evidence="9">
    <location>
        <begin position="717"/>
        <end position="739"/>
    </location>
</feature>
<dbReference type="GO" id="GO:0008270">
    <property type="term" value="F:zinc ion binding"/>
    <property type="evidence" value="ECO:0007669"/>
    <property type="project" value="UniProtKB-KW"/>
</dbReference>
<evidence type="ECO:0000256" key="6">
    <source>
        <dbReference type="ARBA" id="ARBA00022859"/>
    </source>
</evidence>
<dbReference type="InterPro" id="IPR046439">
    <property type="entry name" value="ZF_RZ_dom"/>
</dbReference>
<keyword evidence="3" id="KW-0479">Metal-binding</keyword>
<comment type="subcellular location">
    <subcellularLocation>
        <location evidence="1">Cytoplasm</location>
    </subcellularLocation>
</comment>
<dbReference type="CDD" id="cd18808">
    <property type="entry name" value="SF1_C_Upf1"/>
    <property type="match status" value="1"/>
</dbReference>
<evidence type="ECO:0000256" key="5">
    <source>
        <dbReference type="ARBA" id="ARBA00022833"/>
    </source>
</evidence>
<dbReference type="Pfam" id="PF25396">
    <property type="entry name" value="ZNFX1"/>
    <property type="match status" value="1"/>
</dbReference>
<keyword evidence="5" id="KW-0862">Zinc</keyword>
<dbReference type="PROSITE" id="PS50089">
    <property type="entry name" value="ZF_RING_2"/>
    <property type="match status" value="1"/>
</dbReference>
<accession>A0AAJ7SGC3</accession>
<proteinExistence type="predicted"/>
<feature type="coiled-coil region" evidence="8">
    <location>
        <begin position="837"/>
        <end position="864"/>
    </location>
</feature>
<dbReference type="GO" id="GO:0031380">
    <property type="term" value="C:nuclear RNA-directed RNA polymerase complex"/>
    <property type="evidence" value="ECO:0007669"/>
    <property type="project" value="TreeGrafter"/>
</dbReference>
<dbReference type="Pfam" id="PF13086">
    <property type="entry name" value="AAA_11"/>
    <property type="match status" value="1"/>
</dbReference>
<evidence type="ECO:0000256" key="3">
    <source>
        <dbReference type="ARBA" id="ARBA00022723"/>
    </source>
</evidence>
<evidence type="ECO:0000313" key="12">
    <source>
        <dbReference type="Proteomes" id="UP000694867"/>
    </source>
</evidence>
<keyword evidence="6" id="KW-0391">Immunity</keyword>
<organism evidence="12 13">
    <name type="scientific">Galendromus occidentalis</name>
    <name type="common">western predatory mite</name>
    <dbReference type="NCBI Taxonomy" id="34638"/>
    <lineage>
        <taxon>Eukaryota</taxon>
        <taxon>Metazoa</taxon>
        <taxon>Ecdysozoa</taxon>
        <taxon>Arthropoda</taxon>
        <taxon>Chelicerata</taxon>
        <taxon>Arachnida</taxon>
        <taxon>Acari</taxon>
        <taxon>Parasitiformes</taxon>
        <taxon>Mesostigmata</taxon>
        <taxon>Gamasina</taxon>
        <taxon>Phytoseioidea</taxon>
        <taxon>Phytoseiidae</taxon>
        <taxon>Typhlodrominae</taxon>
        <taxon>Galendromus</taxon>
    </lineage>
</organism>
<feature type="domain" description="RZ-type" evidence="11">
    <location>
        <begin position="1712"/>
        <end position="1784"/>
    </location>
</feature>
<dbReference type="RefSeq" id="XP_028967257.1">
    <property type="nucleotide sequence ID" value="XM_029111424.1"/>
</dbReference>
<feature type="region of interest" description="Disordered" evidence="9">
    <location>
        <begin position="1"/>
        <end position="97"/>
    </location>
</feature>
<evidence type="ECO:0000256" key="7">
    <source>
        <dbReference type="PROSITE-ProRule" id="PRU00175"/>
    </source>
</evidence>
<dbReference type="PANTHER" id="PTHR10887:SF341">
    <property type="entry name" value="NFX1-TYPE ZINC FINGER-CONTAINING PROTEIN 1"/>
    <property type="match status" value="1"/>
</dbReference>
<keyword evidence="2" id="KW-0963">Cytoplasm</keyword>
<dbReference type="InterPro" id="IPR027417">
    <property type="entry name" value="P-loop_NTPase"/>
</dbReference>
<name>A0AAJ7SGC3_9ACAR</name>
<dbReference type="CDD" id="cd06008">
    <property type="entry name" value="NF-X1-zinc-finger"/>
    <property type="match status" value="1"/>
</dbReference>
<dbReference type="GO" id="GO:0004386">
    <property type="term" value="F:helicase activity"/>
    <property type="evidence" value="ECO:0007669"/>
    <property type="project" value="InterPro"/>
</dbReference>
<dbReference type="InterPro" id="IPR001841">
    <property type="entry name" value="Znf_RING"/>
</dbReference>
<dbReference type="SUPFAM" id="SSF52540">
    <property type="entry name" value="P-loop containing nucleoside triphosphate hydrolases"/>
    <property type="match status" value="1"/>
</dbReference>
<feature type="compositionally biased region" description="Basic and acidic residues" evidence="9">
    <location>
        <begin position="74"/>
        <end position="84"/>
    </location>
</feature>
<dbReference type="KEGG" id="goe:100907939"/>
<evidence type="ECO:0000256" key="1">
    <source>
        <dbReference type="ARBA" id="ARBA00004496"/>
    </source>
</evidence>
<keyword evidence="12" id="KW-1185">Reference proteome</keyword>
<dbReference type="GO" id="GO:0005737">
    <property type="term" value="C:cytoplasm"/>
    <property type="evidence" value="ECO:0007669"/>
    <property type="project" value="UniProtKB-SubCell"/>
</dbReference>
<dbReference type="PANTHER" id="PTHR10887">
    <property type="entry name" value="DNA2/NAM7 HELICASE FAMILY"/>
    <property type="match status" value="1"/>
</dbReference>
<dbReference type="GO" id="GO:0031048">
    <property type="term" value="P:regulatory ncRNA-mediated heterochromatin formation"/>
    <property type="evidence" value="ECO:0007669"/>
    <property type="project" value="TreeGrafter"/>
</dbReference>
<feature type="compositionally biased region" description="Polar residues" evidence="9">
    <location>
        <begin position="720"/>
        <end position="731"/>
    </location>
</feature>
<dbReference type="InterPro" id="IPR047187">
    <property type="entry name" value="SF1_C_Upf1"/>
</dbReference>
<evidence type="ECO:0000256" key="8">
    <source>
        <dbReference type="SAM" id="Coils"/>
    </source>
</evidence>
<keyword evidence="4 7" id="KW-0863">Zinc-finger</keyword>
<dbReference type="InterPro" id="IPR045055">
    <property type="entry name" value="DNA2/NAM7-like"/>
</dbReference>
<evidence type="ECO:0000256" key="9">
    <source>
        <dbReference type="SAM" id="MobiDB-lite"/>
    </source>
</evidence>
<dbReference type="InterPro" id="IPR041679">
    <property type="entry name" value="DNA2/NAM7-like_C"/>
</dbReference>
<evidence type="ECO:0000313" key="13">
    <source>
        <dbReference type="RefSeq" id="XP_028967257.1"/>
    </source>
</evidence>
<reference evidence="13" key="1">
    <citation type="submission" date="2025-08" db="UniProtKB">
        <authorList>
            <consortium name="RefSeq"/>
        </authorList>
    </citation>
    <scope>IDENTIFICATION</scope>
</reference>
<dbReference type="PROSITE" id="PS51981">
    <property type="entry name" value="ZF_RZ"/>
    <property type="match status" value="1"/>
</dbReference>
<gene>
    <name evidence="13" type="primary">LOC100907939</name>
</gene>
<evidence type="ECO:0000256" key="2">
    <source>
        <dbReference type="ARBA" id="ARBA00022490"/>
    </source>
</evidence>
<dbReference type="Gene3D" id="3.40.50.300">
    <property type="entry name" value="P-loop containing nucleotide triphosphate hydrolases"/>
    <property type="match status" value="3"/>
</dbReference>
<sequence>MDDSRQTTRGELRELAALSSNENHARNSRTRWSKDNNQSWMRGRGRGRDFRIHDSTSRGLHEPQEQGSSWRVRGAGEHRPRKPENPGPAGRPPGASQRRELFPITKHKLNDLYKCEPKDLIMELELNPGWGCLLEQKTYAELDEIVVAVKVFAKCLESPNRNVTLAFMRKYFEKFHNYLTGTLVFLFDDLSAKLALVVRDIVLLYQTACTMMPGGVFQVVKVLLSIISRHAGVLQRKLQHGNCNLLEMLESLERQVDEARDLEVETQKKSKAVIRVGERNSDRGAPPDNYKEIAVFPTIDDMEDLRPYIRKNIIVGPYENGHDYVETQFRLLREDFVAPLREGLQNYLGMEASRRKKELKGNSVRYYFNVSCKGRLAALTDSVFLYALQLAPRDYKSVKWERSKRFASGSVIALSNDDFASMIFAFVLQRDVRTLQRGGLSVACCRSEDEDYLEAGMSYSVIESTALFEAYRYNLKVLQDIDPLLVPMEKYIVKLEKTVVPPQFINRGSSVNLSPIMLDERNTCTEVLNSLNWPSRKLTKLDDAQYAAVQSAFARELCLIQGPPGTGKTFVGLLVVETFLLNRITTKPILVVCNTNHALDQFLEGILRFSSKIVRVGGMCRNEDMVQYSLSEMRLKRRDSAVAQRELAERAARHARFKINMLRKEINSYQEISEKAFGKLIPEDALESVSYGVFLKERDIHKWLQIETLAKEFAQKEKQNAGSKAQASTATPEEPRGCSELPEMADEIQSDEEDILIDEKDTDEVTIDVVDRLLSFHGKQESTAMDLFIEHELTVSDRPRLTKEEAVILQCRLDRGLYTLSIDERWDLYRHWYDIYMKELDKKTDRYRDEYSEAVRALRELEAETDFLILQQAQVIGMTTTGAAKYKHLYEKLDIEVVIVEEAAELLEAHIVTTISTSTKQLILIGDHKQLKPATSDYKLARDYHLDVSLFERLVNNGIPYISLELQHRMRPEFVRLLVPHIYQRLDCGPSVYAYPSVKGMSADLQLMSHSHFESNDGENRSKTNVFECDMIVGLVRYLFVHGYTPDQITVLAMYSGQQFLIKHRMRQLNFSLRVTSVDNYQGEENDIVILSFVRSNEEGQIGFLRTMNRLCVAFSRARLGLFCVGNFQMIAQRQPIFKNMLESVADSVRDHFRFQCKAHKTETKVYKPSDFVQVAEGGCYMPCADRLDCGHMCPKLCHEYSNEQTRFKCIRPCLKKYPECGHPCKKQCGEDCDICGEKIHSSFKPSQCSHFQRLCGKREKPTCEKKCEKLLPCGHPCDMKCTQICQKLCKAEVEVVSICGHRVKVACHIRSDARGVASLCRQPCGSLLKCEHTCEGTCGSCYQGRFHVPCQSRCGRTLICGHVCKEPCSRVCPPCKRKCENACIHSHCERTCGEPCVPCAEACSRRCPHQKCSKLCSQKCSVEPCTQPCTKKLKCDHDCIGFCSAKCPDRCRVCDENVCDVELGTEEEDSRYVQLDCGHVIESSGMQKWVETCIKSTEISMGGISCPACLAPVVRTDRFSHHINEKRNLIEIVKAKVFGTPADNKRELERVLARLGHMTQVVNTTELSSFLKDMIDMLSSFKRPDKTTIDTFSNVLTVIERVAELQKNLRGLKRISPKCYALWTDLLFAIRRTLDERVGLQHFEDIINEISRFDSTAMLLKTDRLHPGQRDVLDCFRFVDSVERFSQDKSKAVKDFLDEKSKTLGGAQLGISDGERKMILKAVGLTRGHWYQCPKGHVYCITECGGAMEESKCNECGAIIGGRSHALRGDNRVARAMDGATYSAWSDQQNMQNYRFDELN</sequence>
<dbReference type="Pfam" id="PF20173">
    <property type="entry name" value="ZnF_RZ-type"/>
    <property type="match status" value="1"/>
</dbReference>
<dbReference type="Proteomes" id="UP000694867">
    <property type="component" value="Unplaced"/>
</dbReference>
<dbReference type="InterPro" id="IPR057373">
    <property type="entry name" value="ZNFX1"/>
</dbReference>
<evidence type="ECO:0000259" key="10">
    <source>
        <dbReference type="PROSITE" id="PS50089"/>
    </source>
</evidence>